<evidence type="ECO:0000256" key="5">
    <source>
        <dbReference type="ARBA" id="ARBA00022892"/>
    </source>
</evidence>
<comment type="similarity">
    <text evidence="2 7">Belongs to the TRAPP small subunits family. BET3 subfamily.</text>
</comment>
<comment type="subunit">
    <text evidence="7">Part of the multisubunit TRAPP (transport protein particle) complex.</text>
</comment>
<dbReference type="GO" id="GO:1990072">
    <property type="term" value="C:TRAPPIII protein complex"/>
    <property type="evidence" value="ECO:0007669"/>
    <property type="project" value="TreeGrafter"/>
</dbReference>
<dbReference type="Gene3D" id="3.30.1380.20">
    <property type="entry name" value="Trafficking protein particle complex subunit 3"/>
    <property type="match status" value="1"/>
</dbReference>
<dbReference type="GO" id="GO:0006888">
    <property type="term" value="P:endoplasmic reticulum to Golgi vesicle-mediated transport"/>
    <property type="evidence" value="ECO:0007669"/>
    <property type="project" value="TreeGrafter"/>
</dbReference>
<evidence type="ECO:0000256" key="6">
    <source>
        <dbReference type="ARBA" id="ARBA00023034"/>
    </source>
</evidence>
<organism evidence="8 9">
    <name type="scientific">Plasmodiophora brassicae</name>
    <name type="common">Clubroot disease agent</name>
    <dbReference type="NCBI Taxonomy" id="37360"/>
    <lineage>
        <taxon>Eukaryota</taxon>
        <taxon>Sar</taxon>
        <taxon>Rhizaria</taxon>
        <taxon>Endomyxa</taxon>
        <taxon>Phytomyxea</taxon>
        <taxon>Plasmodiophorida</taxon>
        <taxon>Plasmodiophoridae</taxon>
        <taxon>Plasmodiophora</taxon>
    </lineage>
</organism>
<reference evidence="8 9" key="1">
    <citation type="submission" date="2018-03" db="EMBL/GenBank/DDBJ databases">
        <authorList>
            <person name="Fogelqvist J."/>
        </authorList>
    </citation>
    <scope>NUCLEOTIDE SEQUENCE [LARGE SCALE GENOMIC DNA]</scope>
</reference>
<gene>
    <name evidence="8" type="ORF">PLBR_LOCUS2077</name>
</gene>
<dbReference type="PIRSF" id="PIRSF017479">
    <property type="entry name" value="TRAPP_I_complex_Trs31"/>
    <property type="match status" value="1"/>
</dbReference>
<dbReference type="CDD" id="cd14943">
    <property type="entry name" value="TRAPPC5_Trs31"/>
    <property type="match status" value="1"/>
</dbReference>
<dbReference type="PANTHER" id="PTHR20902">
    <property type="entry name" value="41-2 PROTEIN ANTIGEN-RELATED"/>
    <property type="match status" value="1"/>
</dbReference>
<dbReference type="InterPro" id="IPR024096">
    <property type="entry name" value="NO_sig/Golgi_transp_ligand-bd"/>
</dbReference>
<dbReference type="GO" id="GO:0005783">
    <property type="term" value="C:endoplasmic reticulum"/>
    <property type="evidence" value="ECO:0007669"/>
    <property type="project" value="UniProtKB-SubCell"/>
</dbReference>
<dbReference type="GO" id="GO:1990070">
    <property type="term" value="C:TRAPPI protein complex"/>
    <property type="evidence" value="ECO:0007669"/>
    <property type="project" value="TreeGrafter"/>
</dbReference>
<keyword evidence="6 7" id="KW-0333">Golgi apparatus</keyword>
<geneLocation type="mitochondrion" evidence="8"/>
<keyword evidence="8" id="KW-0496">Mitochondrion</keyword>
<dbReference type="PANTHER" id="PTHR20902:SF0">
    <property type="entry name" value="TRAFFICKING PROTEIN PARTICLE COMPLEX SUBUNIT 5"/>
    <property type="match status" value="1"/>
</dbReference>
<keyword evidence="4 7" id="KW-0256">Endoplasmic reticulum</keyword>
<name>A0A3P3Y3U7_PLABS</name>
<dbReference type="SUPFAM" id="SSF111126">
    <property type="entry name" value="Ligand-binding domain in the NO signalling and Golgi transport"/>
    <property type="match status" value="1"/>
</dbReference>
<evidence type="ECO:0000256" key="3">
    <source>
        <dbReference type="ARBA" id="ARBA00022448"/>
    </source>
</evidence>
<proteinExistence type="inferred from homology"/>
<dbReference type="InterPro" id="IPR007194">
    <property type="entry name" value="TRAPP_component"/>
</dbReference>
<dbReference type="GO" id="GO:1990071">
    <property type="term" value="C:TRAPPII protein complex"/>
    <property type="evidence" value="ECO:0007669"/>
    <property type="project" value="TreeGrafter"/>
</dbReference>
<dbReference type="InterPro" id="IPR016696">
    <property type="entry name" value="TRAPP-I_su5"/>
</dbReference>
<accession>A0A3P3Y3U7</accession>
<evidence type="ECO:0000313" key="9">
    <source>
        <dbReference type="Proteomes" id="UP000290189"/>
    </source>
</evidence>
<protein>
    <recommendedName>
        <fullName evidence="7">Trafficking protein particle complex subunit</fullName>
    </recommendedName>
</protein>
<comment type="subcellular location">
    <subcellularLocation>
        <location evidence="1">Endoplasmic reticulum</location>
    </subcellularLocation>
    <subcellularLocation>
        <location evidence="7">Golgi apparatus</location>
        <location evidence="7">cis-Golgi network</location>
    </subcellularLocation>
</comment>
<dbReference type="Proteomes" id="UP000290189">
    <property type="component" value="Unassembled WGS sequence"/>
</dbReference>
<dbReference type="AlphaFoldDB" id="A0A3P3Y3U7"/>
<evidence type="ECO:0000313" key="8">
    <source>
        <dbReference type="EMBL" id="SPQ94862.1"/>
    </source>
</evidence>
<evidence type="ECO:0000256" key="4">
    <source>
        <dbReference type="ARBA" id="ARBA00022824"/>
    </source>
</evidence>
<sequence>MSLSTTPAVSLSAMSLLFSEIVQYSSARVHAIVELEGRLSAIGESVGARALDMIACRGEPELSGVALMRRARRDRTPRVARSRCLDLVPILQFIQTTVWKGLFDHAADRLEKSTERPNEFYIYDSNVLTNKFISVPKEMGALNCAAFAAGVIKGVLDTADFAATVDAHYPSDEDHFTTVFVIRFEPHIMQRHKASS</sequence>
<evidence type="ECO:0000256" key="1">
    <source>
        <dbReference type="ARBA" id="ARBA00004240"/>
    </source>
</evidence>
<evidence type="ECO:0000256" key="2">
    <source>
        <dbReference type="ARBA" id="ARBA00006218"/>
    </source>
</evidence>
<evidence type="ECO:0000256" key="7">
    <source>
        <dbReference type="PIRNR" id="PIRNR017479"/>
    </source>
</evidence>
<keyword evidence="5 7" id="KW-0931">ER-Golgi transport</keyword>
<keyword evidence="3 7" id="KW-0813">Transport</keyword>
<dbReference type="Pfam" id="PF04051">
    <property type="entry name" value="TRAPP"/>
    <property type="match status" value="1"/>
</dbReference>
<dbReference type="EMBL" id="OVEO01000003">
    <property type="protein sequence ID" value="SPQ94862.1"/>
    <property type="molecule type" value="Genomic_DNA"/>
</dbReference>